<accession>A0AAF0TEF3</accession>
<sequence>MLQLLRSFQPFCSFLHLSIHVYAKT</sequence>
<gene>
    <name evidence="1" type="ORF">MTR67_006833</name>
</gene>
<dbReference type="Proteomes" id="UP001234989">
    <property type="component" value="Chromosome 2"/>
</dbReference>
<keyword evidence="2" id="KW-1185">Reference proteome</keyword>
<proteinExistence type="predicted"/>
<evidence type="ECO:0000313" key="1">
    <source>
        <dbReference type="EMBL" id="WMV13448.1"/>
    </source>
</evidence>
<reference evidence="1" key="1">
    <citation type="submission" date="2023-08" db="EMBL/GenBank/DDBJ databases">
        <title>A de novo genome assembly of Solanum verrucosum Schlechtendal, a Mexican diploid species geographically isolated from the other diploid A-genome species in potato relatives.</title>
        <authorList>
            <person name="Hosaka K."/>
        </authorList>
    </citation>
    <scope>NUCLEOTIDE SEQUENCE</scope>
    <source>
        <tissue evidence="1">Young leaves</tissue>
    </source>
</reference>
<name>A0AAF0TEF3_SOLVR</name>
<dbReference type="AlphaFoldDB" id="A0AAF0TEF3"/>
<organism evidence="1 2">
    <name type="scientific">Solanum verrucosum</name>
    <dbReference type="NCBI Taxonomy" id="315347"/>
    <lineage>
        <taxon>Eukaryota</taxon>
        <taxon>Viridiplantae</taxon>
        <taxon>Streptophyta</taxon>
        <taxon>Embryophyta</taxon>
        <taxon>Tracheophyta</taxon>
        <taxon>Spermatophyta</taxon>
        <taxon>Magnoliopsida</taxon>
        <taxon>eudicotyledons</taxon>
        <taxon>Gunneridae</taxon>
        <taxon>Pentapetalae</taxon>
        <taxon>asterids</taxon>
        <taxon>lamiids</taxon>
        <taxon>Solanales</taxon>
        <taxon>Solanaceae</taxon>
        <taxon>Solanoideae</taxon>
        <taxon>Solaneae</taxon>
        <taxon>Solanum</taxon>
    </lineage>
</organism>
<protein>
    <submittedName>
        <fullName evidence="1">Uncharacterized protein</fullName>
    </submittedName>
</protein>
<dbReference type="EMBL" id="CP133613">
    <property type="protein sequence ID" value="WMV13448.1"/>
    <property type="molecule type" value="Genomic_DNA"/>
</dbReference>
<evidence type="ECO:0000313" key="2">
    <source>
        <dbReference type="Proteomes" id="UP001234989"/>
    </source>
</evidence>